<comment type="caution">
    <text evidence="4">The sequence shown here is derived from an EMBL/GenBank/DDBJ whole genome shotgun (WGS) entry which is preliminary data.</text>
</comment>
<dbReference type="PANTHER" id="PTHR43395:SF10">
    <property type="entry name" value="CHEMOTAXIS PROTEIN CHEA"/>
    <property type="match status" value="1"/>
</dbReference>
<dbReference type="InterPro" id="IPR008207">
    <property type="entry name" value="Sig_transdc_His_kin_Hpt_dom"/>
</dbReference>
<feature type="domain" description="HPt" evidence="3">
    <location>
        <begin position="1"/>
        <end position="107"/>
    </location>
</feature>
<keyword evidence="2" id="KW-0175">Coiled coil</keyword>
<dbReference type="InterPro" id="IPR036641">
    <property type="entry name" value="HPT_dom_sf"/>
</dbReference>
<evidence type="ECO:0000259" key="3">
    <source>
        <dbReference type="PROSITE" id="PS50894"/>
    </source>
</evidence>
<evidence type="ECO:0000313" key="5">
    <source>
        <dbReference type="Proteomes" id="UP001604335"/>
    </source>
</evidence>
<dbReference type="Pfam" id="PF01627">
    <property type="entry name" value="Hpt"/>
    <property type="match status" value="1"/>
</dbReference>
<dbReference type="PROSITE" id="PS50894">
    <property type="entry name" value="HPT"/>
    <property type="match status" value="1"/>
</dbReference>
<dbReference type="InterPro" id="IPR051315">
    <property type="entry name" value="Bact_Chemotaxis_CheA"/>
</dbReference>
<evidence type="ECO:0000256" key="2">
    <source>
        <dbReference type="SAM" id="Coils"/>
    </source>
</evidence>
<proteinExistence type="predicted"/>
<gene>
    <name evidence="4" type="ORF">VPK24_14835</name>
</gene>
<dbReference type="Gene3D" id="1.20.120.160">
    <property type="entry name" value="HPT domain"/>
    <property type="match status" value="1"/>
</dbReference>
<dbReference type="PANTHER" id="PTHR43395">
    <property type="entry name" value="SENSOR HISTIDINE KINASE CHEA"/>
    <property type="match status" value="1"/>
</dbReference>
<accession>A0ABW7CDK7</accession>
<dbReference type="RefSeq" id="WP_393014540.1">
    <property type="nucleotide sequence ID" value="NZ_JAZAQF010000086.1"/>
</dbReference>
<reference evidence="5" key="1">
    <citation type="journal article" date="2024" name="Algal Res.">
        <title>Biochemical, toxicological and genomic investigation of a high-biomass producing Limnothrix strain isolated from Italian shallow drinking water reservoir.</title>
        <authorList>
            <person name="Simonazzi M."/>
            <person name="Shishido T.K."/>
            <person name="Delbaje E."/>
            <person name="Wahlsten M."/>
            <person name="Fewer D.P."/>
            <person name="Sivonen K."/>
            <person name="Pezzolesi L."/>
            <person name="Pistocchi R."/>
        </authorList>
    </citation>
    <scope>NUCLEOTIDE SEQUENCE [LARGE SCALE GENOMIC DNA]</scope>
    <source>
        <strain evidence="5">LRLZ20PSL1</strain>
    </source>
</reference>
<keyword evidence="1" id="KW-0597">Phosphoprotein</keyword>
<protein>
    <submittedName>
        <fullName evidence="4">Hpt domain-containing protein</fullName>
    </submittedName>
</protein>
<feature type="coiled-coil region" evidence="2">
    <location>
        <begin position="12"/>
        <end position="39"/>
    </location>
</feature>
<dbReference type="SUPFAM" id="SSF47226">
    <property type="entry name" value="Histidine-containing phosphotransfer domain, HPT domain"/>
    <property type="match status" value="1"/>
</dbReference>
<feature type="modified residue" description="Phosphohistidine" evidence="1">
    <location>
        <position position="47"/>
    </location>
</feature>
<keyword evidence="5" id="KW-1185">Reference proteome</keyword>
<name>A0ABW7CDK7_9CYAN</name>
<dbReference type="Proteomes" id="UP001604335">
    <property type="component" value="Unassembled WGS sequence"/>
</dbReference>
<evidence type="ECO:0000256" key="1">
    <source>
        <dbReference type="PROSITE-ProRule" id="PRU00110"/>
    </source>
</evidence>
<evidence type="ECO:0000313" key="4">
    <source>
        <dbReference type="EMBL" id="MFG3818918.1"/>
    </source>
</evidence>
<sequence>MSGNEQVVKYFIMEANEHLEAMQAALGNLQAVIEEYEECNTIYRAAHTIKGSAAMLGFEGMRHLALLLENCFKFLRENPIKLDARDHKDFANGVALLEKLTRALEGGTYNDEQAVPAVDSLRPALEALYERIKKRAAGEPETPAPAPVPAAKPLPANFGPLVMEALKQMVVLFKQPATPELRSQLDRLCQKLLQLGDGYATWQTLIQATRRAIAHPKVPFNAIAPIVVRDLKQATELMAGGKGHSITLGPELQKFAPPAAAAAAAATPAAPAATPAPAPANGQVSIPRDPKGAARILISTFPKDQLMEIARYLAAAAR</sequence>
<dbReference type="SMART" id="SM00073">
    <property type="entry name" value="HPT"/>
    <property type="match status" value="1"/>
</dbReference>
<dbReference type="CDD" id="cd00088">
    <property type="entry name" value="HPT"/>
    <property type="match status" value="1"/>
</dbReference>
<dbReference type="EMBL" id="JAZAQF010000086">
    <property type="protein sequence ID" value="MFG3818918.1"/>
    <property type="molecule type" value="Genomic_DNA"/>
</dbReference>
<organism evidence="4 5">
    <name type="scientific">Limnothrix redekei LRLZ20PSL1</name>
    <dbReference type="NCBI Taxonomy" id="3112953"/>
    <lineage>
        <taxon>Bacteria</taxon>
        <taxon>Bacillati</taxon>
        <taxon>Cyanobacteriota</taxon>
        <taxon>Cyanophyceae</taxon>
        <taxon>Pseudanabaenales</taxon>
        <taxon>Pseudanabaenaceae</taxon>
        <taxon>Limnothrix</taxon>
    </lineage>
</organism>